<evidence type="ECO:0000256" key="1">
    <source>
        <dbReference type="ARBA" id="ARBA00023125"/>
    </source>
</evidence>
<feature type="domain" description="HTH merR-type" evidence="2">
    <location>
        <begin position="1"/>
        <end position="69"/>
    </location>
</feature>
<dbReference type="Gene3D" id="1.10.1660.10">
    <property type="match status" value="1"/>
</dbReference>
<protein>
    <submittedName>
        <fullName evidence="3">HTH-type transcriptional activator tipA</fullName>
    </submittedName>
</protein>
<organism evidence="3 4">
    <name type="scientific">Gordonia paraffinivorans</name>
    <dbReference type="NCBI Taxonomy" id="175628"/>
    <lineage>
        <taxon>Bacteria</taxon>
        <taxon>Bacillati</taxon>
        <taxon>Actinomycetota</taxon>
        <taxon>Actinomycetes</taxon>
        <taxon>Mycobacteriales</taxon>
        <taxon>Gordoniaceae</taxon>
        <taxon>Gordonia</taxon>
    </lineage>
</organism>
<dbReference type="GO" id="GO:0003677">
    <property type="term" value="F:DNA binding"/>
    <property type="evidence" value="ECO:0007669"/>
    <property type="project" value="UniProtKB-KW"/>
</dbReference>
<evidence type="ECO:0000313" key="3">
    <source>
        <dbReference type="EMBL" id="VFA90145.1"/>
    </source>
</evidence>
<dbReference type="InterPro" id="IPR047057">
    <property type="entry name" value="MerR_fam"/>
</dbReference>
<dbReference type="SUPFAM" id="SSF48371">
    <property type="entry name" value="ARM repeat"/>
    <property type="match status" value="1"/>
</dbReference>
<gene>
    <name evidence="3" type="primary">tipA_2</name>
    <name evidence="3" type="ORF">NCTC8139_03725</name>
</gene>
<dbReference type="Pfam" id="PF13646">
    <property type="entry name" value="HEAT_2"/>
    <property type="match status" value="1"/>
</dbReference>
<dbReference type="InterPro" id="IPR004155">
    <property type="entry name" value="PBS_lyase_HEAT"/>
</dbReference>
<dbReference type="Proteomes" id="UP000360750">
    <property type="component" value="Unassembled WGS sequence"/>
</dbReference>
<dbReference type="Pfam" id="PF13411">
    <property type="entry name" value="MerR_1"/>
    <property type="match status" value="1"/>
</dbReference>
<dbReference type="PANTHER" id="PTHR30204">
    <property type="entry name" value="REDOX-CYCLING DRUG-SENSING TRANSCRIPTIONAL ACTIVATOR SOXR"/>
    <property type="match status" value="1"/>
</dbReference>
<dbReference type="PROSITE" id="PS50937">
    <property type="entry name" value="HTH_MERR_2"/>
    <property type="match status" value="1"/>
</dbReference>
<dbReference type="InterPro" id="IPR009061">
    <property type="entry name" value="DNA-bd_dom_put_sf"/>
</dbReference>
<accession>A0ABD7V715</accession>
<dbReference type="SMART" id="SM00567">
    <property type="entry name" value="EZ_HEAT"/>
    <property type="match status" value="4"/>
</dbReference>
<keyword evidence="1" id="KW-0238">DNA-binding</keyword>
<comment type="caution">
    <text evidence="3">The sequence shown here is derived from an EMBL/GenBank/DDBJ whole genome shotgun (WGS) entry which is preliminary data.</text>
</comment>
<dbReference type="InterPro" id="IPR016024">
    <property type="entry name" value="ARM-type_fold"/>
</dbReference>
<dbReference type="SMART" id="SM00422">
    <property type="entry name" value="HTH_MERR"/>
    <property type="match status" value="1"/>
</dbReference>
<dbReference type="AlphaFoldDB" id="A0ABD7V715"/>
<name>A0ABD7V715_9ACTN</name>
<dbReference type="GeneID" id="60751695"/>
<dbReference type="RefSeq" id="WP_131735112.1">
    <property type="nucleotide sequence ID" value="NZ_CAACYD010000007.1"/>
</dbReference>
<dbReference type="InterPro" id="IPR011989">
    <property type="entry name" value="ARM-like"/>
</dbReference>
<dbReference type="InterPro" id="IPR000551">
    <property type="entry name" value="MerR-type_HTH_dom"/>
</dbReference>
<dbReference type="PROSITE" id="PS00552">
    <property type="entry name" value="HTH_MERR_1"/>
    <property type="match status" value="1"/>
</dbReference>
<proteinExistence type="predicted"/>
<dbReference type="PRINTS" id="PR00040">
    <property type="entry name" value="HTHMERR"/>
</dbReference>
<sequence length="327" mass="35247">MLIGEVAQRSGVSTRMLRHYDSLGLVRPTGRTTGGYRAYSDADLERLVQVESLRSLGLSLRDVARALDDPAFSPEELTDRLIRETQARMAADTTLLARLRQIRSARPEDWSTVLDVVGLLRGVRSEHAAHRQRAALRANELGVPGEPLAEALLVESDANVAGALRWALAQLPDSLGPLISGAAEDDPLIRRRAVAALAGVDDARAVRTLEQALTDTDPVVRRTAASALGRLGREPAVPALVELIAAGDGDVEAAEILAAFGDDQRIIGVLVDRLGDDPDPAVRLRLVQALAEFAADAASPALERLTTDRDETVSRTARYIRERSREG</sequence>
<evidence type="ECO:0000313" key="4">
    <source>
        <dbReference type="Proteomes" id="UP000360750"/>
    </source>
</evidence>
<dbReference type="PANTHER" id="PTHR30204:SF93">
    <property type="entry name" value="HTH MERR-TYPE DOMAIN-CONTAINING PROTEIN"/>
    <property type="match status" value="1"/>
</dbReference>
<dbReference type="EMBL" id="CAACYD010000007">
    <property type="protein sequence ID" value="VFA90145.1"/>
    <property type="molecule type" value="Genomic_DNA"/>
</dbReference>
<evidence type="ECO:0000259" key="2">
    <source>
        <dbReference type="PROSITE" id="PS50937"/>
    </source>
</evidence>
<dbReference type="SUPFAM" id="SSF46955">
    <property type="entry name" value="Putative DNA-binding domain"/>
    <property type="match status" value="1"/>
</dbReference>
<reference evidence="3 4" key="1">
    <citation type="submission" date="2019-02" db="EMBL/GenBank/DDBJ databases">
        <authorList>
            <consortium name="Pathogen Informatics"/>
        </authorList>
    </citation>
    <scope>NUCLEOTIDE SEQUENCE [LARGE SCALE GENOMIC DNA]</scope>
    <source>
        <strain evidence="3 4">3012STDY6756503</strain>
    </source>
</reference>
<dbReference type="Gene3D" id="1.25.10.10">
    <property type="entry name" value="Leucine-rich Repeat Variant"/>
    <property type="match status" value="2"/>
</dbReference>